<evidence type="ECO:0000313" key="2">
    <source>
        <dbReference type="Proteomes" id="UP000270034"/>
    </source>
</evidence>
<reference evidence="1 2" key="1">
    <citation type="submission" date="2018-02" db="EMBL/GenBank/DDBJ databases">
        <title>Acetobacter orientalis genome.</title>
        <authorList>
            <person name="Nakashima N."/>
            <person name="Tamura T."/>
        </authorList>
    </citation>
    <scope>NUCLEOTIDE SEQUENCE [LARGE SCALE GENOMIC DNA]</scope>
    <source>
        <strain evidence="1 2">FAN1</strain>
    </source>
</reference>
<name>A0A2Z5ZHZ2_9PROT</name>
<dbReference type="AlphaFoldDB" id="A0A2Z5ZHZ2"/>
<protein>
    <submittedName>
        <fullName evidence="1">Hydrolase</fullName>
    </submittedName>
</protein>
<dbReference type="Proteomes" id="UP000270034">
    <property type="component" value="Chromosome"/>
</dbReference>
<dbReference type="SUPFAM" id="SSF53474">
    <property type="entry name" value="alpha/beta-Hydrolases"/>
    <property type="match status" value="1"/>
</dbReference>
<proteinExistence type="predicted"/>
<dbReference type="InterPro" id="IPR010662">
    <property type="entry name" value="RBBP9/YdeN"/>
</dbReference>
<accession>A0A2Z5ZHZ2</accession>
<dbReference type="KEGG" id="aot:AcetOri_orf02742"/>
<dbReference type="InterPro" id="IPR029058">
    <property type="entry name" value="AB_hydrolase_fold"/>
</dbReference>
<keyword evidence="1" id="KW-0378">Hydrolase</keyword>
<evidence type="ECO:0000313" key="1">
    <source>
        <dbReference type="EMBL" id="BBC80178.1"/>
    </source>
</evidence>
<organism evidence="1 2">
    <name type="scientific">Acetobacter orientalis</name>
    <dbReference type="NCBI Taxonomy" id="146474"/>
    <lineage>
        <taxon>Bacteria</taxon>
        <taxon>Pseudomonadati</taxon>
        <taxon>Pseudomonadota</taxon>
        <taxon>Alphaproteobacteria</taxon>
        <taxon>Acetobacterales</taxon>
        <taxon>Acetobacteraceae</taxon>
        <taxon>Acetobacter</taxon>
    </lineage>
</organism>
<dbReference type="Pfam" id="PF06821">
    <property type="entry name" value="Ser_hydrolase"/>
    <property type="match status" value="1"/>
</dbReference>
<dbReference type="GO" id="GO:0016787">
    <property type="term" value="F:hydrolase activity"/>
    <property type="evidence" value="ECO:0007669"/>
    <property type="project" value="UniProtKB-KW"/>
</dbReference>
<dbReference type="Gene3D" id="3.40.50.1820">
    <property type="entry name" value="alpha/beta hydrolase"/>
    <property type="match status" value="1"/>
</dbReference>
<gene>
    <name evidence="1" type="ORF">AcetOrient_orf02742</name>
</gene>
<sequence>MMPRFLRPSAVATTSAATLPSFTTRLSPALVRALLPFDLVIVPGLFGSGEDHWQSIWLSLFQAHGLSARRVEQQDWAHPTPEAWHTALAHTLATTRKPVLLIAHSLGAILSVQHGLGQTPTTSPPHHPLLALCWLPQQMARTTKGQTRHVLQPLCRPYASLTISCHGCV</sequence>
<dbReference type="EMBL" id="AP018515">
    <property type="protein sequence ID" value="BBC80178.1"/>
    <property type="molecule type" value="Genomic_DNA"/>
</dbReference>